<dbReference type="SUPFAM" id="SSF58038">
    <property type="entry name" value="SNARE fusion complex"/>
    <property type="match status" value="2"/>
</dbReference>
<feature type="compositionally biased region" description="Basic and acidic residues" evidence="5">
    <location>
        <begin position="150"/>
        <end position="162"/>
    </location>
</feature>
<evidence type="ECO:0000256" key="4">
    <source>
        <dbReference type="ARBA" id="ARBA00023054"/>
    </source>
</evidence>
<keyword evidence="4" id="KW-0175">Coiled coil</keyword>
<keyword evidence="3" id="KW-0653">Protein transport</keyword>
<reference evidence="7" key="1">
    <citation type="submission" date="2019-08" db="EMBL/GenBank/DDBJ databases">
        <title>The genome of the North American firefly Photinus pyralis.</title>
        <authorList>
            <consortium name="Photinus pyralis genome working group"/>
            <person name="Fallon T.R."/>
            <person name="Sander Lower S.E."/>
            <person name="Weng J.-K."/>
        </authorList>
    </citation>
    <scope>NUCLEOTIDE SEQUENCE</scope>
    <source>
        <strain evidence="7">TRF0915ILg1</strain>
        <tissue evidence="7">Whole body</tissue>
    </source>
</reference>
<feature type="domain" description="T-SNARE coiled-coil homology" evidence="6">
    <location>
        <begin position="49"/>
        <end position="111"/>
    </location>
</feature>
<feature type="region of interest" description="Disordered" evidence="5">
    <location>
        <begin position="122"/>
        <end position="182"/>
    </location>
</feature>
<comment type="caution">
    <text evidence="7">The sequence shown here is derived from an EMBL/GenBank/DDBJ whole genome shotgun (WGS) entry which is preliminary data.</text>
</comment>
<protein>
    <recommendedName>
        <fullName evidence="6">t-SNARE coiled-coil homology domain-containing protein</fullName>
    </recommendedName>
</protein>
<name>A0A8K0C9X9_IGNLU</name>
<evidence type="ECO:0000259" key="6">
    <source>
        <dbReference type="PROSITE" id="PS50192"/>
    </source>
</evidence>
<feature type="compositionally biased region" description="Polar residues" evidence="5">
    <location>
        <begin position="139"/>
        <end position="148"/>
    </location>
</feature>
<dbReference type="Pfam" id="PF12352">
    <property type="entry name" value="V-SNARE_C"/>
    <property type="match status" value="1"/>
</dbReference>
<dbReference type="CDD" id="cd15856">
    <property type="entry name" value="SNARE_SNAP29C"/>
    <property type="match status" value="1"/>
</dbReference>
<gene>
    <name evidence="7" type="ORF">ILUMI_22804</name>
</gene>
<dbReference type="CDD" id="cd15887">
    <property type="entry name" value="SNARE_SNAP29N"/>
    <property type="match status" value="1"/>
</dbReference>
<evidence type="ECO:0000256" key="1">
    <source>
        <dbReference type="ARBA" id="ARBA00009480"/>
    </source>
</evidence>
<dbReference type="GO" id="GO:0098793">
    <property type="term" value="C:presynapse"/>
    <property type="evidence" value="ECO:0007669"/>
    <property type="project" value="GOC"/>
</dbReference>
<evidence type="ECO:0000256" key="5">
    <source>
        <dbReference type="SAM" id="MobiDB-lite"/>
    </source>
</evidence>
<dbReference type="Gene3D" id="1.20.5.110">
    <property type="match status" value="2"/>
</dbReference>
<keyword evidence="2" id="KW-0813">Transport</keyword>
<accession>A0A8K0C9X9</accession>
<dbReference type="PANTHER" id="PTHR19305">
    <property type="entry name" value="SYNAPTOSOMAL ASSOCIATED PROTEIN"/>
    <property type="match status" value="1"/>
</dbReference>
<evidence type="ECO:0000313" key="7">
    <source>
        <dbReference type="EMBL" id="KAF2883359.1"/>
    </source>
</evidence>
<proteinExistence type="inferred from homology"/>
<dbReference type="GO" id="GO:0005886">
    <property type="term" value="C:plasma membrane"/>
    <property type="evidence" value="ECO:0007669"/>
    <property type="project" value="TreeGrafter"/>
</dbReference>
<evidence type="ECO:0000313" key="8">
    <source>
        <dbReference type="Proteomes" id="UP000801492"/>
    </source>
</evidence>
<comment type="similarity">
    <text evidence="1">Belongs to the SNAP-25 family.</text>
</comment>
<dbReference type="GO" id="GO:0005484">
    <property type="term" value="F:SNAP receptor activity"/>
    <property type="evidence" value="ECO:0007669"/>
    <property type="project" value="TreeGrafter"/>
</dbReference>
<dbReference type="Proteomes" id="UP000801492">
    <property type="component" value="Unassembled WGS sequence"/>
</dbReference>
<evidence type="ECO:0000256" key="3">
    <source>
        <dbReference type="ARBA" id="ARBA00022927"/>
    </source>
</evidence>
<dbReference type="GO" id="GO:0015031">
    <property type="term" value="P:protein transport"/>
    <property type="evidence" value="ECO:0007669"/>
    <property type="project" value="UniProtKB-KW"/>
</dbReference>
<evidence type="ECO:0000256" key="2">
    <source>
        <dbReference type="ARBA" id="ARBA00022448"/>
    </source>
</evidence>
<dbReference type="GO" id="GO:0016082">
    <property type="term" value="P:synaptic vesicle priming"/>
    <property type="evidence" value="ECO:0007669"/>
    <property type="project" value="TreeGrafter"/>
</dbReference>
<feature type="compositionally biased region" description="Polar residues" evidence="5">
    <location>
        <begin position="164"/>
        <end position="182"/>
    </location>
</feature>
<dbReference type="EMBL" id="VTPC01090434">
    <property type="protein sequence ID" value="KAF2883359.1"/>
    <property type="molecule type" value="Genomic_DNA"/>
</dbReference>
<dbReference type="InterPro" id="IPR000727">
    <property type="entry name" value="T_SNARE_dom"/>
</dbReference>
<dbReference type="GO" id="GO:0019905">
    <property type="term" value="F:syntaxin binding"/>
    <property type="evidence" value="ECO:0007669"/>
    <property type="project" value="TreeGrafter"/>
</dbReference>
<keyword evidence="8" id="KW-1185">Reference proteome</keyword>
<dbReference type="PANTHER" id="PTHR19305:SF9">
    <property type="entry name" value="SYNAPTOSOMAL-ASSOCIATED PROTEIN 29"/>
    <property type="match status" value="1"/>
</dbReference>
<dbReference type="GO" id="GO:0031201">
    <property type="term" value="C:SNARE complex"/>
    <property type="evidence" value="ECO:0007669"/>
    <property type="project" value="TreeGrafter"/>
</dbReference>
<dbReference type="SMART" id="SM00397">
    <property type="entry name" value="t_SNARE"/>
    <property type="match status" value="2"/>
</dbReference>
<dbReference type="GO" id="GO:0031629">
    <property type="term" value="P:synaptic vesicle fusion to presynaptic active zone membrane"/>
    <property type="evidence" value="ECO:0007669"/>
    <property type="project" value="TreeGrafter"/>
</dbReference>
<sequence>MSGHKYTNSNNLFAEDDIDDETFLRNSRRPYNSQPTFEEQRQTFIERKNEIEDRTLQSTERSIGLLRDSEQVGIATAEELMRQREQLERTDKRLDEINQTLRFSQKHINGIKSVFSSLKSYISGRNDPSSPSLSSTSSNAQQPTNSFQDKIPEYDVYEDHPTTRLRNTEPNSLPSQTQASGSKNFSARLDANLQEMHSSISKLKGLATDLSYEIDSQNDLIDNICSKTEHADINVKKQNKEMQRLLKK</sequence>
<dbReference type="AlphaFoldDB" id="A0A8K0C9X9"/>
<dbReference type="FunFam" id="1.20.5.110:FF:000041">
    <property type="entry name" value="Synaptosomal-associated protein 29"/>
    <property type="match status" value="1"/>
</dbReference>
<organism evidence="7 8">
    <name type="scientific">Ignelater luminosus</name>
    <name type="common">Cucubano</name>
    <name type="synonym">Pyrophorus luminosus</name>
    <dbReference type="NCBI Taxonomy" id="2038154"/>
    <lineage>
        <taxon>Eukaryota</taxon>
        <taxon>Metazoa</taxon>
        <taxon>Ecdysozoa</taxon>
        <taxon>Arthropoda</taxon>
        <taxon>Hexapoda</taxon>
        <taxon>Insecta</taxon>
        <taxon>Pterygota</taxon>
        <taxon>Neoptera</taxon>
        <taxon>Endopterygota</taxon>
        <taxon>Coleoptera</taxon>
        <taxon>Polyphaga</taxon>
        <taxon>Elateriformia</taxon>
        <taxon>Elateroidea</taxon>
        <taxon>Elateridae</taxon>
        <taxon>Agrypninae</taxon>
        <taxon>Pyrophorini</taxon>
        <taxon>Ignelater</taxon>
    </lineage>
</organism>
<feature type="domain" description="T-SNARE coiled-coil homology" evidence="6">
    <location>
        <begin position="190"/>
        <end position="245"/>
    </location>
</feature>
<feature type="compositionally biased region" description="Low complexity" evidence="5">
    <location>
        <begin position="128"/>
        <end position="138"/>
    </location>
</feature>
<dbReference type="PROSITE" id="PS50192">
    <property type="entry name" value="T_SNARE"/>
    <property type="match status" value="2"/>
</dbReference>
<dbReference type="OrthoDB" id="18679at2759"/>